<comment type="caution">
    <text evidence="1">The sequence shown here is derived from an EMBL/GenBank/DDBJ whole genome shotgun (WGS) entry which is preliminary data.</text>
</comment>
<evidence type="ECO:0000313" key="2">
    <source>
        <dbReference type="Proteomes" id="UP000593571"/>
    </source>
</evidence>
<reference evidence="1 2" key="1">
    <citation type="journal article" date="2020" name="Nature">
        <title>Six reference-quality genomes reveal evolution of bat adaptations.</title>
        <authorList>
            <person name="Jebb D."/>
            <person name="Huang Z."/>
            <person name="Pippel M."/>
            <person name="Hughes G.M."/>
            <person name="Lavrichenko K."/>
            <person name="Devanna P."/>
            <person name="Winkler S."/>
            <person name="Jermiin L.S."/>
            <person name="Skirmuntt E.C."/>
            <person name="Katzourakis A."/>
            <person name="Burkitt-Gray L."/>
            <person name="Ray D.A."/>
            <person name="Sullivan K.A.M."/>
            <person name="Roscito J.G."/>
            <person name="Kirilenko B.M."/>
            <person name="Davalos L.M."/>
            <person name="Corthals A.P."/>
            <person name="Power M.L."/>
            <person name="Jones G."/>
            <person name="Ransome R.D."/>
            <person name="Dechmann D.K.N."/>
            <person name="Locatelli A.G."/>
            <person name="Puechmaille S.J."/>
            <person name="Fedrigo O."/>
            <person name="Jarvis E.D."/>
            <person name="Hiller M."/>
            <person name="Vernes S.C."/>
            <person name="Myers E.W."/>
            <person name="Teeling E.C."/>
        </authorList>
    </citation>
    <scope>NUCLEOTIDE SEQUENCE [LARGE SCALE GENOMIC DNA]</scope>
    <source>
        <strain evidence="1">MRouAeg1</strain>
        <tissue evidence="1">Muscle</tissue>
    </source>
</reference>
<gene>
    <name evidence="1" type="ORF">HJG63_012423</name>
</gene>
<protein>
    <submittedName>
        <fullName evidence="1">Uncharacterized protein</fullName>
    </submittedName>
</protein>
<sequence>MPFFFPGRPTSSCPGFPNSSFSPMRVPALFHAHPLASPWEWIRANSRAFLLFAGAGVGGGGPRRLLRAQTSGGCPSEAHVSLPPPSALVFRAGRLSSARDGLSPSSWRLWSPFPRAEGLALILPTGHCPPHLPIP</sequence>
<organism evidence="1 2">
    <name type="scientific">Rousettus aegyptiacus</name>
    <name type="common">Egyptian fruit bat</name>
    <name type="synonym">Pteropus aegyptiacus</name>
    <dbReference type="NCBI Taxonomy" id="9407"/>
    <lineage>
        <taxon>Eukaryota</taxon>
        <taxon>Metazoa</taxon>
        <taxon>Chordata</taxon>
        <taxon>Craniata</taxon>
        <taxon>Vertebrata</taxon>
        <taxon>Euteleostomi</taxon>
        <taxon>Mammalia</taxon>
        <taxon>Eutheria</taxon>
        <taxon>Laurasiatheria</taxon>
        <taxon>Chiroptera</taxon>
        <taxon>Yinpterochiroptera</taxon>
        <taxon>Pteropodoidea</taxon>
        <taxon>Pteropodidae</taxon>
        <taxon>Rousettinae</taxon>
        <taxon>Rousettus</taxon>
    </lineage>
</organism>
<accession>A0A7J8F0U4</accession>
<evidence type="ECO:0000313" key="1">
    <source>
        <dbReference type="EMBL" id="KAF6441283.1"/>
    </source>
</evidence>
<keyword evidence="2" id="KW-1185">Reference proteome</keyword>
<dbReference type="Proteomes" id="UP000593571">
    <property type="component" value="Unassembled WGS sequence"/>
</dbReference>
<dbReference type="EMBL" id="JACASE010000008">
    <property type="protein sequence ID" value="KAF6441283.1"/>
    <property type="molecule type" value="Genomic_DNA"/>
</dbReference>
<name>A0A7J8F0U4_ROUAE</name>
<proteinExistence type="predicted"/>
<dbReference type="AlphaFoldDB" id="A0A7J8F0U4"/>